<evidence type="ECO:0000256" key="1">
    <source>
        <dbReference type="SAM" id="Phobius"/>
    </source>
</evidence>
<evidence type="ECO:0000313" key="2">
    <source>
        <dbReference type="EMBL" id="PIC12941.1"/>
    </source>
</evidence>
<sequence>MGVNSIPSREMRCNVVITRKEPTFVWSPLMLFNRFATKEYLEQRRVGRLLKKATEEASKKKKKLQEQVLQRRSKQYYLRVLDRKPLRFEKYRLRNFKLLKRWKDALYVAGLSEEIRLAGKLVRQWRLTLTKTRAYVKTIQLLQDKEHTKCIRHWLQHILDVAHVQFVIVHRKASEDFEKLLRLFKVGSEMIPVAERYISTTDKTEVKKVLEYFLANDWYLGVLLPLKTQRDDGKCLICNMGNSKIEEVEESKLICAKMLPKMSNKRRRMMKEQRPVRYRIHFKRSLDFVLAYNNQGIDVRLLRKFLNARKERRSKKKIVITLLQCLSISTIVIFGLCFSYVIVETFEHLAIKIMDDLLKLFSLFFVPYQ</sequence>
<keyword evidence="1" id="KW-1133">Transmembrane helix</keyword>
<gene>
    <name evidence="2" type="ORF">B9Z55_028037</name>
</gene>
<dbReference type="Proteomes" id="UP000230233">
    <property type="component" value="Unassembled WGS sequence"/>
</dbReference>
<keyword evidence="1" id="KW-0812">Transmembrane</keyword>
<name>A0A2G5SDJ3_9PELO</name>
<keyword evidence="3" id="KW-1185">Reference proteome</keyword>
<accession>A0A2G5SDJ3</accession>
<dbReference type="OrthoDB" id="10327758at2759"/>
<protein>
    <submittedName>
        <fullName evidence="2">Uncharacterized protein</fullName>
    </submittedName>
</protein>
<dbReference type="AlphaFoldDB" id="A0A2G5SDJ3"/>
<proteinExistence type="predicted"/>
<feature type="transmembrane region" description="Helical" evidence="1">
    <location>
        <begin position="318"/>
        <end position="343"/>
    </location>
</feature>
<reference evidence="3" key="1">
    <citation type="submission" date="2017-10" db="EMBL/GenBank/DDBJ databases">
        <title>Rapid genome shrinkage in a self-fertile nematode reveals novel sperm competition proteins.</title>
        <authorList>
            <person name="Yin D."/>
            <person name="Schwarz E.M."/>
            <person name="Thomas C.G."/>
            <person name="Felde R.L."/>
            <person name="Korf I.F."/>
            <person name="Cutter A.D."/>
            <person name="Schartner C.M."/>
            <person name="Ralston E.J."/>
            <person name="Meyer B.J."/>
            <person name="Haag E.S."/>
        </authorList>
    </citation>
    <scope>NUCLEOTIDE SEQUENCE [LARGE SCALE GENOMIC DNA]</scope>
    <source>
        <strain evidence="3">JU1422</strain>
    </source>
</reference>
<keyword evidence="1" id="KW-0472">Membrane</keyword>
<comment type="caution">
    <text evidence="2">The sequence shown here is derived from an EMBL/GenBank/DDBJ whole genome shotgun (WGS) entry which is preliminary data.</text>
</comment>
<evidence type="ECO:0000313" key="3">
    <source>
        <dbReference type="Proteomes" id="UP000230233"/>
    </source>
</evidence>
<dbReference type="EMBL" id="PDUG01000016">
    <property type="protein sequence ID" value="PIC12941.1"/>
    <property type="molecule type" value="Genomic_DNA"/>
</dbReference>
<organism evidence="2 3">
    <name type="scientific">Caenorhabditis nigoni</name>
    <dbReference type="NCBI Taxonomy" id="1611254"/>
    <lineage>
        <taxon>Eukaryota</taxon>
        <taxon>Metazoa</taxon>
        <taxon>Ecdysozoa</taxon>
        <taxon>Nematoda</taxon>
        <taxon>Chromadorea</taxon>
        <taxon>Rhabditida</taxon>
        <taxon>Rhabditina</taxon>
        <taxon>Rhabditomorpha</taxon>
        <taxon>Rhabditoidea</taxon>
        <taxon>Rhabditidae</taxon>
        <taxon>Peloderinae</taxon>
        <taxon>Caenorhabditis</taxon>
    </lineage>
</organism>